<evidence type="ECO:0008006" key="4">
    <source>
        <dbReference type="Google" id="ProtNLM"/>
    </source>
</evidence>
<keyword evidence="1" id="KW-0732">Signal</keyword>
<organism evidence="2 3">
    <name type="scientific">Parahaliea mediterranea</name>
    <dbReference type="NCBI Taxonomy" id="651086"/>
    <lineage>
        <taxon>Bacteria</taxon>
        <taxon>Pseudomonadati</taxon>
        <taxon>Pseudomonadota</taxon>
        <taxon>Gammaproteobacteria</taxon>
        <taxon>Cellvibrionales</taxon>
        <taxon>Halieaceae</taxon>
        <taxon>Parahaliea</taxon>
    </lineage>
</organism>
<dbReference type="EMBL" id="JAFKCZ010000005">
    <property type="protein sequence ID" value="MBN7796602.1"/>
    <property type="molecule type" value="Genomic_DNA"/>
</dbReference>
<dbReference type="AlphaFoldDB" id="A0A939DFK4"/>
<keyword evidence="3" id="KW-1185">Reference proteome</keyword>
<evidence type="ECO:0000313" key="2">
    <source>
        <dbReference type="EMBL" id="MBN7796602.1"/>
    </source>
</evidence>
<gene>
    <name evidence="2" type="ORF">JYP50_08370</name>
</gene>
<accession>A0A939DFK4</accession>
<evidence type="ECO:0000256" key="1">
    <source>
        <dbReference type="SAM" id="SignalP"/>
    </source>
</evidence>
<dbReference type="Proteomes" id="UP000664303">
    <property type="component" value="Unassembled WGS sequence"/>
</dbReference>
<protein>
    <recommendedName>
        <fullName evidence="4">DUF3108 domain-containing protein</fullName>
    </recommendedName>
</protein>
<comment type="caution">
    <text evidence="2">The sequence shown here is derived from an EMBL/GenBank/DDBJ whole genome shotgun (WGS) entry which is preliminary data.</text>
</comment>
<feature type="signal peptide" evidence="1">
    <location>
        <begin position="1"/>
        <end position="22"/>
    </location>
</feature>
<reference evidence="2" key="1">
    <citation type="submission" date="2021-02" db="EMBL/GenBank/DDBJ databases">
        <title>PHA producing bacteria isolated from coastal sediment in Guangdong, Shenzhen.</title>
        <authorList>
            <person name="Zheng W."/>
            <person name="Yu S."/>
            <person name="Huang Y."/>
        </authorList>
    </citation>
    <scope>NUCLEOTIDE SEQUENCE</scope>
    <source>
        <strain evidence="2">TN14-10</strain>
    </source>
</reference>
<dbReference type="RefSeq" id="WP_206560040.1">
    <property type="nucleotide sequence ID" value="NZ_JAFKCZ010000005.1"/>
</dbReference>
<proteinExistence type="predicted"/>
<sequence>MKHIIPLLAALAAASSGAAALAGDTLNSREQQRLAPFLGFYQGAFDTAVTATPLDDMNVNPCRDCDTHGDPLKDIYLKLGIDGDRLRISFHRTPDAPPFDLLGKYCHSDIGALESLESAEGKGKDSGDAYRVTTATFAFDAGRCPRNITENKAPELTLSLMENRTQGMHFAKVEIDKDLRRVVTLTAKNREGERVPVKSNPNDYGKDRRETRTYVYEDEMGADDDYLRSNTTETRYFAIPVVLNGYVGANLTWWPHKILDVEAETEEVLSRHTGVFMPVPAELPPPD</sequence>
<feature type="chain" id="PRO_5037612910" description="DUF3108 domain-containing protein" evidence="1">
    <location>
        <begin position="23"/>
        <end position="287"/>
    </location>
</feature>
<name>A0A939DFK4_9GAMM</name>
<evidence type="ECO:0000313" key="3">
    <source>
        <dbReference type="Proteomes" id="UP000664303"/>
    </source>
</evidence>